<keyword evidence="2" id="KW-1185">Reference proteome</keyword>
<dbReference type="STRING" id="451379.A0A0N5AAW5"/>
<accession>A0A0N5AAW5</accession>
<evidence type="ECO:0000313" key="2">
    <source>
        <dbReference type="Proteomes" id="UP000046393"/>
    </source>
</evidence>
<organism evidence="2 3">
    <name type="scientific">Syphacia muris</name>
    <dbReference type="NCBI Taxonomy" id="451379"/>
    <lineage>
        <taxon>Eukaryota</taxon>
        <taxon>Metazoa</taxon>
        <taxon>Ecdysozoa</taxon>
        <taxon>Nematoda</taxon>
        <taxon>Chromadorea</taxon>
        <taxon>Rhabditida</taxon>
        <taxon>Spirurina</taxon>
        <taxon>Oxyuridomorpha</taxon>
        <taxon>Oxyuroidea</taxon>
        <taxon>Oxyuridae</taxon>
        <taxon>Syphacia</taxon>
    </lineage>
</organism>
<evidence type="ECO:0000256" key="1">
    <source>
        <dbReference type="SAM" id="MobiDB-lite"/>
    </source>
</evidence>
<feature type="region of interest" description="Disordered" evidence="1">
    <location>
        <begin position="45"/>
        <end position="64"/>
    </location>
</feature>
<reference evidence="3" key="1">
    <citation type="submission" date="2017-02" db="UniProtKB">
        <authorList>
            <consortium name="WormBaseParasite"/>
        </authorList>
    </citation>
    <scope>IDENTIFICATION</scope>
</reference>
<dbReference type="WBParaSite" id="SMUV_0000129101-mRNA-1">
    <property type="protein sequence ID" value="SMUV_0000129101-mRNA-1"/>
    <property type="gene ID" value="SMUV_0000129101"/>
</dbReference>
<proteinExistence type="predicted"/>
<protein>
    <submittedName>
        <fullName evidence="3">Dystrophin</fullName>
    </submittedName>
</protein>
<dbReference type="Proteomes" id="UP000046393">
    <property type="component" value="Unplaced"/>
</dbReference>
<feature type="region of interest" description="Disordered" evidence="1">
    <location>
        <begin position="70"/>
        <end position="89"/>
    </location>
</feature>
<dbReference type="AlphaFoldDB" id="A0A0N5AAW5"/>
<evidence type="ECO:0000313" key="3">
    <source>
        <dbReference type="WBParaSite" id="SMUV_0000129101-mRNA-1"/>
    </source>
</evidence>
<sequence length="123" mass="14345">MESWVNNLNIECCKALLSDLQHTTEVLKRANLNDRPAEVADIEPVYQEQTRRSPSRHGLDSLEHMLDSYTEKRREYDDEAGSTPSTIQKSRPTVQSLFNELEQNRQAFTFCFNTSLCEWTLYL</sequence>
<name>A0A0N5AAW5_9BILA</name>